<proteinExistence type="predicted"/>
<dbReference type="Proteomes" id="UP000254282">
    <property type="component" value="Unassembled WGS sequence"/>
</dbReference>
<dbReference type="PROSITE" id="PS51257">
    <property type="entry name" value="PROKAR_LIPOPROTEIN"/>
    <property type="match status" value="1"/>
</dbReference>
<feature type="signal peptide" evidence="1">
    <location>
        <begin position="1"/>
        <end position="18"/>
    </location>
</feature>
<sequence length="187" mass="21193">MKKFIIFCGLFAVLSCKAQQNPVPLNTLMDNIPQGAYVKDLNNELNPYVGIYKRNYKGNEITLFINKVEHKFEKRTNKDYFMDVLDVKYIVKNSAGLVLQDTSNGNFSNIKLYSLGVNPEDSSADFHYSGTNCRVGWGLINLKKLSSTQLSWEYYPNNRIVSDATCPPGTDTTVYLPHTKGLVFTKQ</sequence>
<keyword evidence="1" id="KW-0732">Signal</keyword>
<dbReference type="RefSeq" id="WP_147293594.1">
    <property type="nucleotide sequence ID" value="NZ_UFVR01000004.1"/>
</dbReference>
<name>A0A381FHW8_9FLAO</name>
<protein>
    <recommendedName>
        <fullName evidence="2">DUF6705 domain-containing protein</fullName>
    </recommendedName>
</protein>
<gene>
    <name evidence="3" type="ORF">NCTC13532_01673</name>
</gene>
<dbReference type="InterPro" id="IPR046551">
    <property type="entry name" value="DUF6705"/>
</dbReference>
<evidence type="ECO:0000256" key="1">
    <source>
        <dbReference type="SAM" id="SignalP"/>
    </source>
</evidence>
<feature type="chain" id="PRO_5016854755" description="DUF6705 domain-containing protein" evidence="1">
    <location>
        <begin position="19"/>
        <end position="187"/>
    </location>
</feature>
<evidence type="ECO:0000313" key="3">
    <source>
        <dbReference type="EMBL" id="SUX46145.1"/>
    </source>
</evidence>
<evidence type="ECO:0000259" key="2">
    <source>
        <dbReference type="Pfam" id="PF20448"/>
    </source>
</evidence>
<organism evidence="3 4">
    <name type="scientific">Chryseobacterium indoltheticum</name>
    <dbReference type="NCBI Taxonomy" id="254"/>
    <lineage>
        <taxon>Bacteria</taxon>
        <taxon>Pseudomonadati</taxon>
        <taxon>Bacteroidota</taxon>
        <taxon>Flavobacteriia</taxon>
        <taxon>Flavobacteriales</taxon>
        <taxon>Weeksellaceae</taxon>
        <taxon>Chryseobacterium group</taxon>
        <taxon>Chryseobacterium</taxon>
    </lineage>
</organism>
<evidence type="ECO:0000313" key="4">
    <source>
        <dbReference type="Proteomes" id="UP000254282"/>
    </source>
</evidence>
<reference evidence="3 4" key="1">
    <citation type="submission" date="2018-06" db="EMBL/GenBank/DDBJ databases">
        <authorList>
            <consortium name="Pathogen Informatics"/>
            <person name="Doyle S."/>
        </authorList>
    </citation>
    <scope>NUCLEOTIDE SEQUENCE [LARGE SCALE GENOMIC DNA]</scope>
    <source>
        <strain evidence="3 4">NCTC13532</strain>
    </source>
</reference>
<dbReference type="EMBL" id="UFVR01000004">
    <property type="protein sequence ID" value="SUX46145.1"/>
    <property type="molecule type" value="Genomic_DNA"/>
</dbReference>
<accession>A0A381FHW8</accession>
<dbReference type="Pfam" id="PF20448">
    <property type="entry name" value="DUF6705"/>
    <property type="match status" value="1"/>
</dbReference>
<dbReference type="AlphaFoldDB" id="A0A381FHW8"/>
<feature type="domain" description="DUF6705" evidence="2">
    <location>
        <begin position="1"/>
        <end position="102"/>
    </location>
</feature>